<dbReference type="Pfam" id="PF18199">
    <property type="entry name" value="Dynein_C"/>
    <property type="match status" value="1"/>
</dbReference>
<dbReference type="Gene3D" id="3.40.50.150">
    <property type="entry name" value="Vaccinia Virus protein VP39"/>
    <property type="match status" value="1"/>
</dbReference>
<keyword evidence="2 4" id="KW-0808">Transferase</keyword>
<organism evidence="6 7">
    <name type="scientific">Cetraspora pellucida</name>
    <dbReference type="NCBI Taxonomy" id="1433469"/>
    <lineage>
        <taxon>Eukaryota</taxon>
        <taxon>Fungi</taxon>
        <taxon>Fungi incertae sedis</taxon>
        <taxon>Mucoromycota</taxon>
        <taxon>Glomeromycotina</taxon>
        <taxon>Glomeromycetes</taxon>
        <taxon>Diversisporales</taxon>
        <taxon>Gigasporaceae</taxon>
        <taxon>Cetraspora</taxon>
    </lineage>
</organism>
<accession>A0A9N9HGB6</accession>
<comment type="caution">
    <text evidence="6">The sequence shown here is derived from an EMBL/GenBank/DDBJ whole genome shotgun (WGS) entry which is preliminary data.</text>
</comment>
<dbReference type="GO" id="GO:0005634">
    <property type="term" value="C:nucleus"/>
    <property type="evidence" value="ECO:0007669"/>
    <property type="project" value="TreeGrafter"/>
</dbReference>
<dbReference type="PROSITE" id="PS51679">
    <property type="entry name" value="SAM_MT_C5"/>
    <property type="match status" value="1"/>
</dbReference>
<dbReference type="GO" id="GO:0032259">
    <property type="term" value="P:methylation"/>
    <property type="evidence" value="ECO:0007669"/>
    <property type="project" value="UniProtKB-KW"/>
</dbReference>
<keyword evidence="1 4" id="KW-0489">Methyltransferase</keyword>
<keyword evidence="3 4" id="KW-0949">S-adenosyl-L-methionine</keyword>
<dbReference type="PANTHER" id="PTHR46098">
    <property type="entry name" value="TRNA (CYTOSINE(38)-C(5))-METHYLTRANSFERASE"/>
    <property type="match status" value="1"/>
</dbReference>
<evidence type="ECO:0000256" key="2">
    <source>
        <dbReference type="ARBA" id="ARBA00022679"/>
    </source>
</evidence>
<dbReference type="InterPro" id="IPR001525">
    <property type="entry name" value="C5_MeTfrase"/>
</dbReference>
<dbReference type="InterPro" id="IPR050750">
    <property type="entry name" value="C5-MTase"/>
</dbReference>
<evidence type="ECO:0000313" key="7">
    <source>
        <dbReference type="Proteomes" id="UP000789759"/>
    </source>
</evidence>
<dbReference type="Pfam" id="PF00145">
    <property type="entry name" value="DNA_methylase"/>
    <property type="match status" value="1"/>
</dbReference>
<evidence type="ECO:0000313" key="6">
    <source>
        <dbReference type="EMBL" id="CAG8688217.1"/>
    </source>
</evidence>
<comment type="similarity">
    <text evidence="4">Belongs to the class I-like SAM-binding methyltransferase superfamily. C5-methyltransferase family.</text>
</comment>
<keyword evidence="7" id="KW-1185">Reference proteome</keyword>
<dbReference type="InterPro" id="IPR041228">
    <property type="entry name" value="Dynein_C"/>
</dbReference>
<dbReference type="Gene3D" id="3.10.490.20">
    <property type="match status" value="1"/>
</dbReference>
<dbReference type="EMBL" id="CAJVQA010009652">
    <property type="protein sequence ID" value="CAG8688217.1"/>
    <property type="molecule type" value="Genomic_DNA"/>
</dbReference>
<dbReference type="Proteomes" id="UP000789759">
    <property type="component" value="Unassembled WGS sequence"/>
</dbReference>
<dbReference type="SUPFAM" id="SSF53335">
    <property type="entry name" value="S-adenosyl-L-methionine-dependent methyltransferases"/>
    <property type="match status" value="1"/>
</dbReference>
<protein>
    <submittedName>
        <fullName evidence="6">20626_t:CDS:1</fullName>
    </submittedName>
</protein>
<reference evidence="6" key="1">
    <citation type="submission" date="2021-06" db="EMBL/GenBank/DDBJ databases">
        <authorList>
            <person name="Kallberg Y."/>
            <person name="Tangrot J."/>
            <person name="Rosling A."/>
        </authorList>
    </citation>
    <scope>NUCLEOTIDE SEQUENCE</scope>
    <source>
        <strain evidence="6">FL966</strain>
    </source>
</reference>
<dbReference type="AlphaFoldDB" id="A0A9N9HGB6"/>
<proteinExistence type="inferred from homology"/>
<dbReference type="PANTHER" id="PTHR46098:SF1">
    <property type="entry name" value="TRNA (CYTOSINE(38)-C(5))-METHYLTRANSFERASE"/>
    <property type="match status" value="1"/>
</dbReference>
<dbReference type="InterPro" id="IPR043160">
    <property type="entry name" value="Dynein_C_barrel"/>
</dbReference>
<dbReference type="InterPro" id="IPR029063">
    <property type="entry name" value="SAM-dependent_MTases_sf"/>
</dbReference>
<dbReference type="GO" id="GO:0008168">
    <property type="term" value="F:methyltransferase activity"/>
    <property type="evidence" value="ECO:0007669"/>
    <property type="project" value="UniProtKB-KW"/>
</dbReference>
<evidence type="ECO:0000259" key="5">
    <source>
        <dbReference type="Pfam" id="PF18199"/>
    </source>
</evidence>
<evidence type="ECO:0000256" key="3">
    <source>
        <dbReference type="ARBA" id="ARBA00022691"/>
    </source>
</evidence>
<gene>
    <name evidence="6" type="ORF">CPELLU_LOCUS11145</name>
</gene>
<dbReference type="Gene3D" id="3.90.120.10">
    <property type="entry name" value="DNA Methylase, subunit A, domain 2"/>
    <property type="match status" value="1"/>
</dbReference>
<evidence type="ECO:0000256" key="4">
    <source>
        <dbReference type="PROSITE-ProRule" id="PRU01016"/>
    </source>
</evidence>
<feature type="active site" evidence="4">
    <location>
        <position position="67"/>
    </location>
</feature>
<name>A0A9N9HGB6_9GLOM</name>
<feature type="domain" description="Dynein heavy chain C-terminal" evidence="5">
    <location>
        <begin position="393"/>
        <end position="489"/>
    </location>
</feature>
<evidence type="ECO:0000256" key="1">
    <source>
        <dbReference type="ARBA" id="ARBA00022603"/>
    </source>
</evidence>
<sequence length="500" mass="57937">MICCKHYSFNLACPFGEVVASFDINLIANATYKHNFGKTPVTKGIDFLSVNDIERYDANCWLMSPPCQPYTRGGKGLDDQDPRAKGLLHLIDVLPKLSNPPDYIFLENVLNFEKSKSREKLITQICLMNYEIHECLLTPLQFGIPNDRLRYYLMARKISTFNKSEKVITSQKYFEQAMIYTSWPFECMLNNNKENNKCHHWKQQQGQQPLEFNVPELNSYIESCLDEKELKKYLVPEKNILKSFNFKFDIVRPTDKRCSCFTKSYGSHHVFGSGSLIQTKNLEFTDYEFENPKSLLELGLRYFTPLEIAKLHAFPSKSELSKSPNRKNENRLDSFNNNYAPKLFNDFELMQSSNYLEFPDDISLIQKYRLLGNSLNVFVVSELLRCVLFNLQVWICGLFMPEAFITATRQAVAQKHKWSLEELVLEIALNKSGDPDSFVLTGFKLEDTFYQALNGKTIIWVFVQVEEATPTTEATINLPVYLNEDRSDLLFIVNIESKSY</sequence>
<dbReference type="OrthoDB" id="414133at2759"/>